<proteinExistence type="inferred from homology"/>
<comment type="similarity">
    <text evidence="2">Belongs to the Orn/Lys/Arg decarboxylase class-I family.</text>
</comment>
<evidence type="ECO:0000313" key="8">
    <source>
        <dbReference type="EMBL" id="CRY79285.1"/>
    </source>
</evidence>
<evidence type="ECO:0000259" key="6">
    <source>
        <dbReference type="Pfam" id="PF01276"/>
    </source>
</evidence>
<dbReference type="Pfam" id="PF03711">
    <property type="entry name" value="OKR_DC_1_C"/>
    <property type="match status" value="1"/>
</dbReference>
<dbReference type="EMBL" id="LN868938">
    <property type="protein sequence ID" value="CRY79285.1"/>
    <property type="molecule type" value="Genomic_DNA"/>
</dbReference>
<feature type="domain" description="Orn/Lys/Arg decarboxylases family 1 pyridoxal-P attachment site" evidence="6">
    <location>
        <begin position="7"/>
        <end position="316"/>
    </location>
</feature>
<accession>A0A0H5NU15</accession>
<keyword evidence="3" id="KW-0210">Decarboxylase</keyword>
<dbReference type="PANTHER" id="PTHR43277:SF4">
    <property type="entry name" value="ARGININE DECARBOXYLASE"/>
    <property type="match status" value="1"/>
</dbReference>
<dbReference type="Proteomes" id="UP000057820">
    <property type="component" value="Chromosome 1"/>
</dbReference>
<dbReference type="InterPro" id="IPR052357">
    <property type="entry name" value="Orn_Lys_Arg_decarboxylase-I"/>
</dbReference>
<dbReference type="AlphaFoldDB" id="A0A0H5NU15"/>
<sequence length="486" mass="52910">MDHSRAPLVEALEEYHRLGRYGFTPPGHRQGRGADERVLEVIGADAFRADVLASAGLDDRLSRGGYLSDAEKLMADAVGADTAFFSTCGSSLSVKAAMMAVAGGQDGGLLVPRDSHKSIVAGLIFAGVQPRWITPRWDEQRHFSHPPSPEQVREAWERHPDAAGALIVSPSPYGTCADIEGIAKVCHERGKPLIVDEAWGAHLPFHPDLPTWAMDVGADLCVVSVHKMGAGFEQGSVFHLQGDLVDPARLSACADLLMTTSPNVLVYTALDGWRRQMVEHGRELLGEALRVARRARTELAQIPGIEVMEDELLGVEASHDLDRLQVLMDISGTGATGYEAADWLRENRRIDVGLSDHRRILATLSLADDDETITTLVDAVAAWREQLAEPARHHIRLPEPDELQLESVMLPRDAFFGRVDTVPIEEAPGRICAEQITPYPPGIPAALPGELLNRPVVEYLRSAHEAGMNIPDAADSELKTLRVVAN</sequence>
<evidence type="ECO:0000256" key="4">
    <source>
        <dbReference type="ARBA" id="ARBA00022898"/>
    </source>
</evidence>
<dbReference type="InterPro" id="IPR008286">
    <property type="entry name" value="Prn/Lys/Arg_de-COase_C"/>
</dbReference>
<dbReference type="InterPro" id="IPR036633">
    <property type="entry name" value="Prn/Lys/Arg_de-COase_C_sf"/>
</dbReference>
<dbReference type="KEGG" id="nfr:ERS450000_03424"/>
<dbReference type="GO" id="GO:0008792">
    <property type="term" value="F:arginine decarboxylase activity"/>
    <property type="evidence" value="ECO:0007669"/>
    <property type="project" value="UniProtKB-EC"/>
</dbReference>
<evidence type="ECO:0000259" key="7">
    <source>
        <dbReference type="Pfam" id="PF03711"/>
    </source>
</evidence>
<protein>
    <submittedName>
        <fullName evidence="8">Arginine decarboxylase</fullName>
        <ecNumber evidence="8">4.1.1.19</ecNumber>
    </submittedName>
</protein>
<dbReference type="RefSeq" id="WP_060593186.1">
    <property type="nucleotide sequence ID" value="NZ_CP031418.1"/>
</dbReference>
<dbReference type="InterPro" id="IPR000310">
    <property type="entry name" value="Orn/Lys/Arg_deCO2ase_major_dom"/>
</dbReference>
<dbReference type="InterPro" id="IPR015424">
    <property type="entry name" value="PyrdxlP-dep_Trfase"/>
</dbReference>
<gene>
    <name evidence="8" type="primary">speA</name>
    <name evidence="8" type="ORF">ERS450000_03424</name>
</gene>
<keyword evidence="5 8" id="KW-0456">Lyase</keyword>
<reference evidence="9" key="1">
    <citation type="submission" date="2015-03" db="EMBL/GenBank/DDBJ databases">
        <authorList>
            <consortium name="Pathogen Informatics"/>
        </authorList>
    </citation>
    <scope>NUCLEOTIDE SEQUENCE [LARGE SCALE GENOMIC DNA]</scope>
    <source>
        <strain evidence="9">NCTC11134</strain>
    </source>
</reference>
<evidence type="ECO:0000256" key="2">
    <source>
        <dbReference type="ARBA" id="ARBA00010671"/>
    </source>
</evidence>
<dbReference type="PANTHER" id="PTHR43277">
    <property type="entry name" value="ARGININE DECARBOXYLASE"/>
    <property type="match status" value="1"/>
</dbReference>
<feature type="domain" description="Orn/Lys/Arg decarboxylase C-terminal" evidence="7">
    <location>
        <begin position="407"/>
        <end position="471"/>
    </location>
</feature>
<name>A0A0H5NU15_NOCFR</name>
<dbReference type="CDD" id="cd00615">
    <property type="entry name" value="Orn_deC_like"/>
    <property type="match status" value="1"/>
</dbReference>
<evidence type="ECO:0000256" key="1">
    <source>
        <dbReference type="ARBA" id="ARBA00001933"/>
    </source>
</evidence>
<evidence type="ECO:0000256" key="5">
    <source>
        <dbReference type="ARBA" id="ARBA00023239"/>
    </source>
</evidence>
<dbReference type="SUPFAM" id="SSF53383">
    <property type="entry name" value="PLP-dependent transferases"/>
    <property type="match status" value="1"/>
</dbReference>
<keyword evidence="4" id="KW-0663">Pyridoxal phosphate</keyword>
<evidence type="ECO:0000313" key="9">
    <source>
        <dbReference type="Proteomes" id="UP000057820"/>
    </source>
</evidence>
<dbReference type="SUPFAM" id="SSF55904">
    <property type="entry name" value="Ornithine decarboxylase C-terminal domain"/>
    <property type="match status" value="1"/>
</dbReference>
<organism evidence="8 9">
    <name type="scientific">Nocardia farcinica</name>
    <dbReference type="NCBI Taxonomy" id="37329"/>
    <lineage>
        <taxon>Bacteria</taxon>
        <taxon>Bacillati</taxon>
        <taxon>Actinomycetota</taxon>
        <taxon>Actinomycetes</taxon>
        <taxon>Mycobacteriales</taxon>
        <taxon>Nocardiaceae</taxon>
        <taxon>Nocardia</taxon>
    </lineage>
</organism>
<comment type="cofactor">
    <cofactor evidence="1">
        <name>pyridoxal 5'-phosphate</name>
        <dbReference type="ChEBI" id="CHEBI:597326"/>
    </cofactor>
</comment>
<dbReference type="Gene3D" id="3.90.100.10">
    <property type="entry name" value="Orn/Lys/Arg decarboxylase, C-terminal domain"/>
    <property type="match status" value="1"/>
</dbReference>
<dbReference type="InterPro" id="IPR015421">
    <property type="entry name" value="PyrdxlP-dep_Trfase_major"/>
</dbReference>
<dbReference type="Gene3D" id="3.40.640.10">
    <property type="entry name" value="Type I PLP-dependent aspartate aminotransferase-like (Major domain)"/>
    <property type="match status" value="1"/>
</dbReference>
<dbReference type="EC" id="4.1.1.19" evidence="8"/>
<evidence type="ECO:0000256" key="3">
    <source>
        <dbReference type="ARBA" id="ARBA00022793"/>
    </source>
</evidence>
<dbReference type="Pfam" id="PF01276">
    <property type="entry name" value="OKR_DC_1"/>
    <property type="match status" value="1"/>
</dbReference>